<proteinExistence type="predicted"/>
<dbReference type="EMBL" id="UINC01083019">
    <property type="protein sequence ID" value="SVC28315.1"/>
    <property type="molecule type" value="Genomic_DNA"/>
</dbReference>
<evidence type="ECO:0000313" key="1">
    <source>
        <dbReference type="EMBL" id="SVC28315.1"/>
    </source>
</evidence>
<dbReference type="AlphaFoldDB" id="A0A382KXQ5"/>
<accession>A0A382KXQ5</accession>
<feature type="non-terminal residue" evidence="1">
    <location>
        <position position="1"/>
    </location>
</feature>
<gene>
    <name evidence="1" type="ORF">METZ01_LOCUS281169</name>
</gene>
<sequence>VGVTLVKKPVTGPVELNVYKQKTPLLGGVLINIKSKS</sequence>
<reference evidence="1" key="1">
    <citation type="submission" date="2018-05" db="EMBL/GenBank/DDBJ databases">
        <authorList>
            <person name="Lanie J.A."/>
            <person name="Ng W.-L."/>
            <person name="Kazmierczak K.M."/>
            <person name="Andrzejewski T.M."/>
            <person name="Davidsen T.M."/>
            <person name="Wayne K.J."/>
            <person name="Tettelin H."/>
            <person name="Glass J.I."/>
            <person name="Rusch D."/>
            <person name="Podicherti R."/>
            <person name="Tsui H.-C.T."/>
            <person name="Winkler M.E."/>
        </authorList>
    </citation>
    <scope>NUCLEOTIDE SEQUENCE</scope>
</reference>
<protein>
    <submittedName>
        <fullName evidence="1">Uncharacterized protein</fullName>
    </submittedName>
</protein>
<name>A0A382KXQ5_9ZZZZ</name>
<organism evidence="1">
    <name type="scientific">marine metagenome</name>
    <dbReference type="NCBI Taxonomy" id="408172"/>
    <lineage>
        <taxon>unclassified sequences</taxon>
        <taxon>metagenomes</taxon>
        <taxon>ecological metagenomes</taxon>
    </lineage>
</organism>